<dbReference type="SUPFAM" id="SSF57959">
    <property type="entry name" value="Leucine zipper domain"/>
    <property type="match status" value="1"/>
</dbReference>
<keyword evidence="4" id="KW-1185">Reference proteome</keyword>
<feature type="compositionally biased region" description="Polar residues" evidence="1">
    <location>
        <begin position="276"/>
        <end position="285"/>
    </location>
</feature>
<organism evidence="3 4">
    <name type="scientific">Ceutorhynchus assimilis</name>
    <name type="common">cabbage seed weevil</name>
    <dbReference type="NCBI Taxonomy" id="467358"/>
    <lineage>
        <taxon>Eukaryota</taxon>
        <taxon>Metazoa</taxon>
        <taxon>Ecdysozoa</taxon>
        <taxon>Arthropoda</taxon>
        <taxon>Hexapoda</taxon>
        <taxon>Insecta</taxon>
        <taxon>Pterygota</taxon>
        <taxon>Neoptera</taxon>
        <taxon>Endopterygota</taxon>
        <taxon>Coleoptera</taxon>
        <taxon>Polyphaga</taxon>
        <taxon>Cucujiformia</taxon>
        <taxon>Curculionidae</taxon>
        <taxon>Ceutorhynchinae</taxon>
        <taxon>Ceutorhynchus</taxon>
    </lineage>
</organism>
<dbReference type="SMART" id="SM00338">
    <property type="entry name" value="BRLZ"/>
    <property type="match status" value="1"/>
</dbReference>
<dbReference type="OrthoDB" id="6624782at2759"/>
<protein>
    <recommendedName>
        <fullName evidence="2">BZIP domain-containing protein</fullName>
    </recommendedName>
</protein>
<accession>A0A9N9ML02</accession>
<dbReference type="GO" id="GO:0006351">
    <property type="term" value="P:DNA-templated transcription"/>
    <property type="evidence" value="ECO:0007669"/>
    <property type="project" value="InterPro"/>
</dbReference>
<dbReference type="InterPro" id="IPR004827">
    <property type="entry name" value="bZIP"/>
</dbReference>
<feature type="domain" description="BZIP" evidence="2">
    <location>
        <begin position="359"/>
        <end position="422"/>
    </location>
</feature>
<proteinExistence type="predicted"/>
<evidence type="ECO:0000256" key="1">
    <source>
        <dbReference type="SAM" id="MobiDB-lite"/>
    </source>
</evidence>
<dbReference type="PANTHER" id="PTHR23334">
    <property type="entry name" value="CCAAT/ENHANCER BINDING PROTEIN"/>
    <property type="match status" value="1"/>
</dbReference>
<dbReference type="GO" id="GO:0005634">
    <property type="term" value="C:nucleus"/>
    <property type="evidence" value="ECO:0007669"/>
    <property type="project" value="UniProtKB-ARBA"/>
</dbReference>
<dbReference type="EMBL" id="OU892278">
    <property type="protein sequence ID" value="CAG9765161.1"/>
    <property type="molecule type" value="Genomic_DNA"/>
</dbReference>
<feature type="compositionally biased region" description="Basic residues" evidence="1">
    <location>
        <begin position="342"/>
        <end position="352"/>
    </location>
</feature>
<feature type="compositionally biased region" description="Basic and acidic residues" evidence="1">
    <location>
        <begin position="356"/>
        <end position="374"/>
    </location>
</feature>
<evidence type="ECO:0000259" key="2">
    <source>
        <dbReference type="PROSITE" id="PS50217"/>
    </source>
</evidence>
<evidence type="ECO:0000313" key="4">
    <source>
        <dbReference type="Proteomes" id="UP001152799"/>
    </source>
</evidence>
<gene>
    <name evidence="3" type="ORF">CEUTPL_LOCUS5776</name>
</gene>
<dbReference type="InterPro" id="IPR031106">
    <property type="entry name" value="C/EBP"/>
</dbReference>
<dbReference type="PROSITE" id="PS00036">
    <property type="entry name" value="BZIP_BASIC"/>
    <property type="match status" value="1"/>
</dbReference>
<sequence>MQDLGDFINMETMQFVNPYEVNPILETITAEQPQQVSVNQDYLTLKDELATNKLKMEEFSDLSTILSVENLDLTGSVDELSTPVFDKGAFDFCATNSAKTASTPTTNLKVKVELNAQYYPCGLLANDKNNETFSVSTASLDDDYAQIISYNKPLNNPTPFASNLSLSSNNIKKSNSTATSPQDDRYSYVSSPDQQMDLEVPQQYYYDYNPNNLKLNLMTEEFKYPFKEEGLSTLNTPDVIDGVVNMGNEFNILDLVNNEDITILSADEEFLSALTSPTTTAFSSEPPTPIPAKKSRRRKHSTSDDDEDYVPPSKKSSTVRFSDIDIEQSSSSDDYLPPTKNTKPRGRPRKVSASRQDSKSTYRELRDKNNEASRKSRQKRREKEKKYEKEADELHVKNIKLKAQVEELEKMVSSFRNNLFKILVSK</sequence>
<name>A0A9N9ML02_9CUCU</name>
<dbReference type="AlphaFoldDB" id="A0A9N9ML02"/>
<dbReference type="PROSITE" id="PS50217">
    <property type="entry name" value="BZIP"/>
    <property type="match status" value="1"/>
</dbReference>
<reference evidence="3" key="1">
    <citation type="submission" date="2022-01" db="EMBL/GenBank/DDBJ databases">
        <authorList>
            <person name="King R."/>
        </authorList>
    </citation>
    <scope>NUCLEOTIDE SEQUENCE</scope>
</reference>
<feature type="region of interest" description="Disordered" evidence="1">
    <location>
        <begin position="276"/>
        <end position="391"/>
    </location>
</feature>
<dbReference type="Pfam" id="PF07716">
    <property type="entry name" value="bZIP_2"/>
    <property type="match status" value="1"/>
</dbReference>
<dbReference type="Proteomes" id="UP001152799">
    <property type="component" value="Chromosome 2"/>
</dbReference>
<dbReference type="InterPro" id="IPR046347">
    <property type="entry name" value="bZIP_sf"/>
</dbReference>
<dbReference type="GO" id="GO:0000978">
    <property type="term" value="F:RNA polymerase II cis-regulatory region sequence-specific DNA binding"/>
    <property type="evidence" value="ECO:0007669"/>
    <property type="project" value="TreeGrafter"/>
</dbReference>
<dbReference type="CDD" id="cd14813">
    <property type="entry name" value="bZIP_BmCbz-like"/>
    <property type="match status" value="1"/>
</dbReference>
<dbReference type="GO" id="GO:0000981">
    <property type="term" value="F:DNA-binding transcription factor activity, RNA polymerase II-specific"/>
    <property type="evidence" value="ECO:0007669"/>
    <property type="project" value="TreeGrafter"/>
</dbReference>
<dbReference type="Gene3D" id="1.20.5.170">
    <property type="match status" value="1"/>
</dbReference>
<dbReference type="PANTHER" id="PTHR23334:SF72">
    <property type="entry name" value="PROTEIN MABIKI"/>
    <property type="match status" value="1"/>
</dbReference>
<evidence type="ECO:0000313" key="3">
    <source>
        <dbReference type="EMBL" id="CAG9765161.1"/>
    </source>
</evidence>